<comment type="caution">
    <text evidence="1">The sequence shown here is derived from an EMBL/GenBank/DDBJ whole genome shotgun (WGS) entry which is preliminary data.</text>
</comment>
<organism evidence="1 2">
    <name type="scientific">Plastorhodobacter daqingensis</name>
    <dbReference type="NCBI Taxonomy" id="1387281"/>
    <lineage>
        <taxon>Bacteria</taxon>
        <taxon>Pseudomonadati</taxon>
        <taxon>Pseudomonadota</taxon>
        <taxon>Alphaproteobacteria</taxon>
        <taxon>Rhodobacterales</taxon>
        <taxon>Paracoccaceae</taxon>
        <taxon>Plastorhodobacter</taxon>
    </lineage>
</organism>
<sequence>MNKDKMARLRAAKTLTQMAEDAELARVRAAMARRNATLEALRRLESGVLVEPTDIAAQCARGRYALWQERQRRHLNMRLAKETAEWLTLRETATRAVGRNDSLRRLLRKLES</sequence>
<evidence type="ECO:0008006" key="3">
    <source>
        <dbReference type="Google" id="ProtNLM"/>
    </source>
</evidence>
<accession>A0ABW2UD81</accession>
<protein>
    <recommendedName>
        <fullName evidence="3">Transposase</fullName>
    </recommendedName>
</protein>
<dbReference type="EMBL" id="JBHTFQ010000001">
    <property type="protein sequence ID" value="MFC7702606.1"/>
    <property type="molecule type" value="Genomic_DNA"/>
</dbReference>
<evidence type="ECO:0000313" key="2">
    <source>
        <dbReference type="Proteomes" id="UP001596516"/>
    </source>
</evidence>
<gene>
    <name evidence="1" type="ORF">ACFQXB_00170</name>
</gene>
<dbReference type="Proteomes" id="UP001596516">
    <property type="component" value="Unassembled WGS sequence"/>
</dbReference>
<proteinExistence type="predicted"/>
<name>A0ABW2UD81_9RHOB</name>
<dbReference type="RefSeq" id="WP_377397293.1">
    <property type="nucleotide sequence ID" value="NZ_JBHTFQ010000001.1"/>
</dbReference>
<evidence type="ECO:0000313" key="1">
    <source>
        <dbReference type="EMBL" id="MFC7702606.1"/>
    </source>
</evidence>
<keyword evidence="2" id="KW-1185">Reference proteome</keyword>
<reference evidence="2" key="1">
    <citation type="journal article" date="2019" name="Int. J. Syst. Evol. Microbiol.">
        <title>The Global Catalogue of Microorganisms (GCM) 10K type strain sequencing project: providing services to taxonomists for standard genome sequencing and annotation.</title>
        <authorList>
            <consortium name="The Broad Institute Genomics Platform"/>
            <consortium name="The Broad Institute Genome Sequencing Center for Infectious Disease"/>
            <person name="Wu L."/>
            <person name="Ma J."/>
        </authorList>
    </citation>
    <scope>NUCLEOTIDE SEQUENCE [LARGE SCALE GENOMIC DNA]</scope>
    <source>
        <strain evidence="2">CGMCC 1.12750</strain>
    </source>
</reference>